<dbReference type="EMBL" id="CP001472">
    <property type="protein sequence ID" value="ACO31923.1"/>
    <property type="molecule type" value="Genomic_DNA"/>
</dbReference>
<gene>
    <name evidence="1" type="ordered locus">ACP_1400</name>
</gene>
<accession>C1F5Z1</accession>
<dbReference type="Proteomes" id="UP000002207">
    <property type="component" value="Chromosome"/>
</dbReference>
<dbReference type="Gene3D" id="1.20.120.450">
    <property type="entry name" value="dinb family like domain"/>
    <property type="match status" value="1"/>
</dbReference>
<dbReference type="Pfam" id="PF07606">
    <property type="entry name" value="DUF1569"/>
    <property type="match status" value="1"/>
</dbReference>
<dbReference type="SUPFAM" id="SSF109854">
    <property type="entry name" value="DinB/YfiT-like putative metalloenzymes"/>
    <property type="match status" value="1"/>
</dbReference>
<name>C1F5Z1_ACIC5</name>
<dbReference type="HOGENOM" id="CLU_142853_0_0_0"/>
<dbReference type="AlphaFoldDB" id="C1F5Z1"/>
<proteinExistence type="predicted"/>
<evidence type="ECO:0000313" key="2">
    <source>
        <dbReference type="Proteomes" id="UP000002207"/>
    </source>
</evidence>
<dbReference type="InterPro" id="IPR011463">
    <property type="entry name" value="DUF1569"/>
</dbReference>
<dbReference type="RefSeq" id="WP_015896533.1">
    <property type="nucleotide sequence ID" value="NC_012483.1"/>
</dbReference>
<dbReference type="eggNOG" id="ENOG502ZRUR">
    <property type="taxonomic scope" value="Bacteria"/>
</dbReference>
<dbReference type="InterPro" id="IPR034660">
    <property type="entry name" value="DinB/YfiT-like"/>
</dbReference>
<evidence type="ECO:0008006" key="3">
    <source>
        <dbReference type="Google" id="ProtNLM"/>
    </source>
</evidence>
<dbReference type="STRING" id="240015.ACP_1400"/>
<dbReference type="KEGG" id="aca:ACP_1400"/>
<organism evidence="1 2">
    <name type="scientific">Acidobacterium capsulatum (strain ATCC 51196 / DSM 11244 / BCRC 80197 / JCM 7670 / NBRC 15755 / NCIMB 13165 / 161)</name>
    <dbReference type="NCBI Taxonomy" id="240015"/>
    <lineage>
        <taxon>Bacteria</taxon>
        <taxon>Pseudomonadati</taxon>
        <taxon>Acidobacteriota</taxon>
        <taxon>Terriglobia</taxon>
        <taxon>Terriglobales</taxon>
        <taxon>Acidobacteriaceae</taxon>
        <taxon>Acidobacterium</taxon>
    </lineage>
</organism>
<sequence>MSAENLLDAAVAGQIKTRIDRLTPESERHWGRMSVAQMLTHCCTSMQWAVGEVVPERLPFAARLMGRLVKPLALRDGEPMRRNSPTAKSLIVETEPNFVDEQQRLLTLIDSFVAGGASGCTRKPHSFFGEMTPQEWAKLMHKHLDHHLRQFGV</sequence>
<evidence type="ECO:0000313" key="1">
    <source>
        <dbReference type="EMBL" id="ACO31923.1"/>
    </source>
</evidence>
<keyword evidence="2" id="KW-1185">Reference proteome</keyword>
<reference evidence="1 2" key="1">
    <citation type="journal article" date="2009" name="Appl. Environ. Microbiol.">
        <title>Three genomes from the phylum Acidobacteria provide insight into the lifestyles of these microorganisms in soils.</title>
        <authorList>
            <person name="Ward N.L."/>
            <person name="Challacombe J.F."/>
            <person name="Janssen P.H."/>
            <person name="Henrissat B."/>
            <person name="Coutinho P.M."/>
            <person name="Wu M."/>
            <person name="Xie G."/>
            <person name="Haft D.H."/>
            <person name="Sait M."/>
            <person name="Badger J."/>
            <person name="Barabote R.D."/>
            <person name="Bradley B."/>
            <person name="Brettin T.S."/>
            <person name="Brinkac L.M."/>
            <person name="Bruce D."/>
            <person name="Creasy T."/>
            <person name="Daugherty S.C."/>
            <person name="Davidsen T.M."/>
            <person name="DeBoy R.T."/>
            <person name="Detter J.C."/>
            <person name="Dodson R.J."/>
            <person name="Durkin A.S."/>
            <person name="Ganapathy A."/>
            <person name="Gwinn-Giglio M."/>
            <person name="Han C.S."/>
            <person name="Khouri H."/>
            <person name="Kiss H."/>
            <person name="Kothari S.P."/>
            <person name="Madupu R."/>
            <person name="Nelson K.E."/>
            <person name="Nelson W.C."/>
            <person name="Paulsen I."/>
            <person name="Penn K."/>
            <person name="Ren Q."/>
            <person name="Rosovitz M.J."/>
            <person name="Selengut J.D."/>
            <person name="Shrivastava S."/>
            <person name="Sullivan S.A."/>
            <person name="Tapia R."/>
            <person name="Thompson L.S."/>
            <person name="Watkins K.L."/>
            <person name="Yang Q."/>
            <person name="Yu C."/>
            <person name="Zafar N."/>
            <person name="Zhou L."/>
            <person name="Kuske C.R."/>
        </authorList>
    </citation>
    <scope>NUCLEOTIDE SEQUENCE [LARGE SCALE GENOMIC DNA]</scope>
    <source>
        <strain evidence="2">ATCC 51196 / DSM 11244 / BCRC 80197 / JCM 7670 / NBRC 15755 / NCIMB 13165 / 161</strain>
    </source>
</reference>
<dbReference type="InParanoid" id="C1F5Z1"/>
<protein>
    <recommendedName>
        <fullName evidence="3">DinB-like domain-containing protein</fullName>
    </recommendedName>
</protein>